<evidence type="ECO:0000313" key="2">
    <source>
        <dbReference type="Proteomes" id="UP000008743"/>
    </source>
</evidence>
<reference evidence="2" key="1">
    <citation type="submission" date="2011-02" db="EMBL/GenBank/DDBJ databases">
        <title>The Genome Sequence of Capsaspora owczarzaki ATCC 30864.</title>
        <authorList>
            <person name="Russ C."/>
            <person name="Cuomo C."/>
            <person name="Burger G."/>
            <person name="Gray M.W."/>
            <person name="Holland P.W.H."/>
            <person name="King N."/>
            <person name="Lang F.B.F."/>
            <person name="Roger A.J."/>
            <person name="Ruiz-Trillo I."/>
            <person name="Young S.K."/>
            <person name="Zeng Q."/>
            <person name="Gargeya S."/>
            <person name="Alvarado L."/>
            <person name="Berlin A."/>
            <person name="Chapman S.B."/>
            <person name="Chen Z."/>
            <person name="Freedman E."/>
            <person name="Gellesch M."/>
            <person name="Goldberg J."/>
            <person name="Griggs A."/>
            <person name="Gujja S."/>
            <person name="Heilman E."/>
            <person name="Heiman D."/>
            <person name="Howarth C."/>
            <person name="Mehta T."/>
            <person name="Neiman D."/>
            <person name="Pearson M."/>
            <person name="Roberts A."/>
            <person name="Saif S."/>
            <person name="Shea T."/>
            <person name="Shenoy N."/>
            <person name="Sisk P."/>
            <person name="Stolte C."/>
            <person name="Sykes S."/>
            <person name="White J."/>
            <person name="Yandava C."/>
            <person name="Haas B."/>
            <person name="Nusbaum C."/>
            <person name="Birren B."/>
        </authorList>
    </citation>
    <scope>NUCLEOTIDE SEQUENCE</scope>
    <source>
        <strain evidence="2">ATCC 30864</strain>
    </source>
</reference>
<dbReference type="EMBL" id="KE346369">
    <property type="protein sequence ID" value="KJE95379.1"/>
    <property type="molecule type" value="Genomic_DNA"/>
</dbReference>
<organism evidence="1 2">
    <name type="scientific">Capsaspora owczarzaki (strain ATCC 30864)</name>
    <dbReference type="NCBI Taxonomy" id="595528"/>
    <lineage>
        <taxon>Eukaryota</taxon>
        <taxon>Filasterea</taxon>
        <taxon>Capsaspora</taxon>
    </lineage>
</organism>
<dbReference type="InParanoid" id="A0A0D2X437"/>
<sequence length="318" mass="35606">MSRTNLLPQVLLNASHYIQLRAQSDQTAAITRSWDDTIVAYKRLSGPWLYGAVYHDKLISLDDADVARAAAATLTQQDEDYRNMAMDLAAVRNNLQIICLLIRMNVGYNHYHLEAAVKFNNLELLGHVPQTVLACVPFYAAKLNNADFVDRYCDNASTLSLNVSPCLDITYGFVAGGHTECLEQLFDSYPLSDWALHVLYTGLLADKTNVLTWMLDLIDEWLNSSPKASLQHLIDDADVLHQVASRGGGCKSVLGFGRLSDDLDVGFVMAMQELRKCSLPFRVLRYSDLILRPLCTVANRPGSRSRLECDETCFHQRS</sequence>
<gene>
    <name evidence="1" type="ORF">CAOG_005832</name>
</gene>
<name>A0A0D2X437_CAPO3</name>
<dbReference type="AlphaFoldDB" id="A0A0D2X437"/>
<dbReference type="Proteomes" id="UP000008743">
    <property type="component" value="Unassembled WGS sequence"/>
</dbReference>
<proteinExistence type="predicted"/>
<evidence type="ECO:0000313" key="1">
    <source>
        <dbReference type="EMBL" id="KJE95379.1"/>
    </source>
</evidence>
<accession>A0A0D2X437</accession>
<keyword evidence="2" id="KW-1185">Reference proteome</keyword>
<protein>
    <submittedName>
        <fullName evidence="1">Uncharacterized protein</fullName>
    </submittedName>
</protein>